<dbReference type="EMBL" id="MAVT02001907">
    <property type="protein sequence ID" value="POS69927.1"/>
    <property type="molecule type" value="Genomic_DNA"/>
</dbReference>
<dbReference type="AlphaFoldDB" id="A0A2P5HI47"/>
<dbReference type="PROSITE" id="PS51762">
    <property type="entry name" value="GH16_2"/>
    <property type="match status" value="1"/>
</dbReference>
<evidence type="ECO:0000259" key="2">
    <source>
        <dbReference type="PROSITE" id="PS51762"/>
    </source>
</evidence>
<dbReference type="InterPro" id="IPR050546">
    <property type="entry name" value="Glycosyl_Hydrlase_16"/>
</dbReference>
<evidence type="ECO:0000313" key="4">
    <source>
        <dbReference type="Proteomes" id="UP000094444"/>
    </source>
</evidence>
<dbReference type="SUPFAM" id="SSF49899">
    <property type="entry name" value="Concanavalin A-like lectins/glucanases"/>
    <property type="match status" value="1"/>
</dbReference>
<dbReference type="InParanoid" id="A0A2P5HI47"/>
<dbReference type="STRING" id="158607.A0A2P5HI47"/>
<dbReference type="PANTHER" id="PTHR10963:SF60">
    <property type="entry name" value="GRAM-NEGATIVE BACTERIA-BINDING PROTEIN 1-RELATED"/>
    <property type="match status" value="1"/>
</dbReference>
<dbReference type="InterPro" id="IPR013320">
    <property type="entry name" value="ConA-like_dom_sf"/>
</dbReference>
<comment type="caution">
    <text evidence="3">The sequence shown here is derived from an EMBL/GenBank/DDBJ whole genome shotgun (WGS) entry which is preliminary data.</text>
</comment>
<dbReference type="GO" id="GO:0005975">
    <property type="term" value="P:carbohydrate metabolic process"/>
    <property type="evidence" value="ECO:0007669"/>
    <property type="project" value="InterPro"/>
</dbReference>
<sequence>MQSLAIITFFLLASLGQAKPVHPRSSAIEASLELGPLDASLFSGQTHDFGDKDPGRRPFKLTWLETFSGKAGTSPSSDNWIFSQGTQYPGGAERWGNNEFQYYTDSPENSVLTGEGTMKIIPREAPSSLRNATVHYTSARLESQRTDFGAAKGGQMYISGRIKLHSVDQKKMQGVWPAFWTLGESFRGNYTNWPMASEWDLLEVINGQPTIYSTLHCGFAPGGPCNEYNGLGNGGVPWEFDAWNNIGFLVDRAIGANETWKDEKLEWYLNGDLVHNLTGADVGDFGYWEKIAHEGHFILLNLAMGGNWPGAPNNLTVSGEQIAMEVDYIGVWNSAH</sequence>
<keyword evidence="4" id="KW-1185">Reference proteome</keyword>
<organism evidence="3 4">
    <name type="scientific">Diaporthe helianthi</name>
    <dbReference type="NCBI Taxonomy" id="158607"/>
    <lineage>
        <taxon>Eukaryota</taxon>
        <taxon>Fungi</taxon>
        <taxon>Dikarya</taxon>
        <taxon>Ascomycota</taxon>
        <taxon>Pezizomycotina</taxon>
        <taxon>Sordariomycetes</taxon>
        <taxon>Sordariomycetidae</taxon>
        <taxon>Diaporthales</taxon>
        <taxon>Diaporthaceae</taxon>
        <taxon>Diaporthe</taxon>
    </lineage>
</organism>
<dbReference type="InterPro" id="IPR000757">
    <property type="entry name" value="Beta-glucanase-like"/>
</dbReference>
<feature type="signal peptide" evidence="1">
    <location>
        <begin position="1"/>
        <end position="18"/>
    </location>
</feature>
<dbReference type="PANTHER" id="PTHR10963">
    <property type="entry name" value="GLYCOSYL HYDROLASE-RELATED"/>
    <property type="match status" value="1"/>
</dbReference>
<feature type="chain" id="PRO_5015136876" description="GH16 domain-containing protein" evidence="1">
    <location>
        <begin position="19"/>
        <end position="336"/>
    </location>
</feature>
<protein>
    <recommendedName>
        <fullName evidence="2">GH16 domain-containing protein</fullName>
    </recommendedName>
</protein>
<dbReference type="Gene3D" id="2.60.120.200">
    <property type="match status" value="1"/>
</dbReference>
<dbReference type="OrthoDB" id="192832at2759"/>
<proteinExistence type="predicted"/>
<accession>A0A2P5HI47</accession>
<dbReference type="Proteomes" id="UP000094444">
    <property type="component" value="Unassembled WGS sequence"/>
</dbReference>
<evidence type="ECO:0000256" key="1">
    <source>
        <dbReference type="SAM" id="SignalP"/>
    </source>
</evidence>
<keyword evidence="1" id="KW-0732">Signal</keyword>
<gene>
    <name evidence="3" type="ORF">DHEL01_v211679</name>
</gene>
<reference evidence="3" key="1">
    <citation type="submission" date="2017-09" db="EMBL/GenBank/DDBJ databases">
        <title>Polyketide synthases of a Diaporthe helianthi virulent isolate.</title>
        <authorList>
            <person name="Baroncelli R."/>
        </authorList>
    </citation>
    <scope>NUCLEOTIDE SEQUENCE [LARGE SCALE GENOMIC DNA]</scope>
    <source>
        <strain evidence="3">7/96</strain>
    </source>
</reference>
<dbReference type="GO" id="GO:0004553">
    <property type="term" value="F:hydrolase activity, hydrolyzing O-glycosyl compounds"/>
    <property type="evidence" value="ECO:0007669"/>
    <property type="project" value="InterPro"/>
</dbReference>
<name>A0A2P5HI47_DIAHE</name>
<feature type="domain" description="GH16" evidence="2">
    <location>
        <begin position="68"/>
        <end position="336"/>
    </location>
</feature>
<evidence type="ECO:0000313" key="3">
    <source>
        <dbReference type="EMBL" id="POS69927.1"/>
    </source>
</evidence>